<keyword evidence="1" id="KW-0812">Transmembrane</keyword>
<sequence length="253" mass="28628">MIAQEKEDNLMKEKDQNQGWRNFKGDSIGAVVDLKKCENLVPATEQIKQQHCDMGDGIEGDCPIFLGKSDYCQYNTENRGKRRKAPKKGTKCPWYQRIARMLVIMIGIFVVIITITIWSTIWYSDSRNTPLLFSSGRLALHKGSIYTRDRESIIIADDGKGFVEMVYYLSLDSQGLITTRALGTNRYFAFAWIPKPPYFEGANSMIDYNCDGQYTPMGLGGEMIIPGCFIKILTDKMINISPSRSSTKSDIVL</sequence>
<organism evidence="2">
    <name type="scientific">marine sediment metagenome</name>
    <dbReference type="NCBI Taxonomy" id="412755"/>
    <lineage>
        <taxon>unclassified sequences</taxon>
        <taxon>metagenomes</taxon>
        <taxon>ecological metagenomes</taxon>
    </lineage>
</organism>
<evidence type="ECO:0000313" key="2">
    <source>
        <dbReference type="EMBL" id="KKM89188.1"/>
    </source>
</evidence>
<proteinExistence type="predicted"/>
<reference evidence="2" key="1">
    <citation type="journal article" date="2015" name="Nature">
        <title>Complex archaea that bridge the gap between prokaryotes and eukaryotes.</title>
        <authorList>
            <person name="Spang A."/>
            <person name="Saw J.H."/>
            <person name="Jorgensen S.L."/>
            <person name="Zaremba-Niedzwiedzka K."/>
            <person name="Martijn J."/>
            <person name="Lind A.E."/>
            <person name="van Eijk R."/>
            <person name="Schleper C."/>
            <person name="Guy L."/>
            <person name="Ettema T.J."/>
        </authorList>
    </citation>
    <scope>NUCLEOTIDE SEQUENCE</scope>
</reference>
<keyword evidence="1" id="KW-1133">Transmembrane helix</keyword>
<feature type="transmembrane region" description="Helical" evidence="1">
    <location>
        <begin position="101"/>
        <end position="123"/>
    </location>
</feature>
<accession>A0A0F9L6L0</accession>
<name>A0A0F9L6L0_9ZZZZ</name>
<gene>
    <name evidence="2" type="ORF">LCGC14_1251260</name>
</gene>
<dbReference type="AlphaFoldDB" id="A0A0F9L6L0"/>
<evidence type="ECO:0000256" key="1">
    <source>
        <dbReference type="SAM" id="Phobius"/>
    </source>
</evidence>
<dbReference type="EMBL" id="LAZR01006858">
    <property type="protein sequence ID" value="KKM89188.1"/>
    <property type="molecule type" value="Genomic_DNA"/>
</dbReference>
<keyword evidence="1" id="KW-0472">Membrane</keyword>
<protein>
    <submittedName>
        <fullName evidence="2">Uncharacterized protein</fullName>
    </submittedName>
</protein>
<comment type="caution">
    <text evidence="2">The sequence shown here is derived from an EMBL/GenBank/DDBJ whole genome shotgun (WGS) entry which is preliminary data.</text>
</comment>